<name>A0A5C8P9D2_9HYPH</name>
<dbReference type="RefSeq" id="WP_147851942.1">
    <property type="nucleotide sequence ID" value="NZ_VDUZ01000067.1"/>
</dbReference>
<reference evidence="2 3" key="1">
    <citation type="submission" date="2019-06" db="EMBL/GenBank/DDBJ databases">
        <title>New taxonomy in bacterial strain CC-CFT640, isolated from vineyard.</title>
        <authorList>
            <person name="Lin S.-Y."/>
            <person name="Tsai C.-F."/>
            <person name="Young C.-C."/>
        </authorList>
    </citation>
    <scope>NUCLEOTIDE SEQUENCE [LARGE SCALE GENOMIC DNA]</scope>
    <source>
        <strain evidence="2 3">CC-CFT640</strain>
    </source>
</reference>
<evidence type="ECO:0000313" key="3">
    <source>
        <dbReference type="Proteomes" id="UP000321638"/>
    </source>
</evidence>
<gene>
    <name evidence="2" type="ORF">FHP25_36475</name>
</gene>
<evidence type="ECO:0000313" key="2">
    <source>
        <dbReference type="EMBL" id="TXL70013.1"/>
    </source>
</evidence>
<feature type="domain" description="MaoC-like" evidence="1">
    <location>
        <begin position="12"/>
        <end position="129"/>
    </location>
</feature>
<comment type="caution">
    <text evidence="2">The sequence shown here is derived from an EMBL/GenBank/DDBJ whole genome shotgun (WGS) entry which is preliminary data.</text>
</comment>
<dbReference type="Proteomes" id="UP000321638">
    <property type="component" value="Unassembled WGS sequence"/>
</dbReference>
<dbReference type="OrthoDB" id="9797938at2"/>
<protein>
    <submittedName>
        <fullName evidence="2">MaoC family dehydratase</fullName>
    </submittedName>
</protein>
<sequence>MTNDRYFDDFRVGERFESAGLTITESAIIDFAAQWDPQPFHLDAEYARTRGHFGGLIASGLHTMSVTLRLWLADRVFIACTVGSPGLDGVRFLRPVRPGDTLRVISELRALQPSASKPDRGTVTMRHTTSNQHGEAVMTMDARVILRRRPAS</sequence>
<dbReference type="InterPro" id="IPR002539">
    <property type="entry name" value="MaoC-like_dom"/>
</dbReference>
<dbReference type="CDD" id="cd03454">
    <property type="entry name" value="YdeM"/>
    <property type="match status" value="1"/>
</dbReference>
<dbReference type="EMBL" id="VDUZ01000067">
    <property type="protein sequence ID" value="TXL70013.1"/>
    <property type="molecule type" value="Genomic_DNA"/>
</dbReference>
<proteinExistence type="predicted"/>
<dbReference type="Gene3D" id="3.10.129.10">
    <property type="entry name" value="Hotdog Thioesterase"/>
    <property type="match status" value="1"/>
</dbReference>
<keyword evidence="3" id="KW-1185">Reference proteome</keyword>
<dbReference type="PANTHER" id="PTHR43664:SF1">
    <property type="entry name" value="BETA-METHYLMALYL-COA DEHYDRATASE"/>
    <property type="match status" value="1"/>
</dbReference>
<dbReference type="InterPro" id="IPR052342">
    <property type="entry name" value="MCH/BMMD"/>
</dbReference>
<dbReference type="SUPFAM" id="SSF54637">
    <property type="entry name" value="Thioesterase/thiol ester dehydrase-isomerase"/>
    <property type="match status" value="1"/>
</dbReference>
<evidence type="ECO:0000259" key="1">
    <source>
        <dbReference type="Pfam" id="PF01575"/>
    </source>
</evidence>
<dbReference type="PANTHER" id="PTHR43664">
    <property type="entry name" value="MONOAMINE OXIDASE-RELATED"/>
    <property type="match status" value="1"/>
</dbReference>
<dbReference type="Pfam" id="PF01575">
    <property type="entry name" value="MaoC_dehydratas"/>
    <property type="match status" value="1"/>
</dbReference>
<dbReference type="AlphaFoldDB" id="A0A5C8P9D2"/>
<accession>A0A5C8P9D2</accession>
<dbReference type="InterPro" id="IPR029069">
    <property type="entry name" value="HotDog_dom_sf"/>
</dbReference>
<organism evidence="2 3">
    <name type="scientific">Vineibacter terrae</name>
    <dbReference type="NCBI Taxonomy" id="2586908"/>
    <lineage>
        <taxon>Bacteria</taxon>
        <taxon>Pseudomonadati</taxon>
        <taxon>Pseudomonadota</taxon>
        <taxon>Alphaproteobacteria</taxon>
        <taxon>Hyphomicrobiales</taxon>
        <taxon>Vineibacter</taxon>
    </lineage>
</organism>